<keyword evidence="3" id="KW-0859">Xylose metabolism</keyword>
<dbReference type="Gene3D" id="3.30.420.40">
    <property type="match status" value="2"/>
</dbReference>
<evidence type="ECO:0000313" key="4">
    <source>
        <dbReference type="EMBL" id="SHK63561.1"/>
    </source>
</evidence>
<dbReference type="InterPro" id="IPR036390">
    <property type="entry name" value="WH_DNA-bd_sf"/>
</dbReference>
<dbReference type="InterPro" id="IPR036388">
    <property type="entry name" value="WH-like_DNA-bd_sf"/>
</dbReference>
<dbReference type="Pfam" id="PF00480">
    <property type="entry name" value="ROK"/>
    <property type="match status" value="1"/>
</dbReference>
<dbReference type="OrthoDB" id="6501901at2"/>
<dbReference type="AlphaFoldDB" id="A0A1M6U347"/>
<dbReference type="PANTHER" id="PTHR18964:SF149">
    <property type="entry name" value="BIFUNCTIONAL UDP-N-ACETYLGLUCOSAMINE 2-EPIMERASE_N-ACETYLMANNOSAMINE KINASE"/>
    <property type="match status" value="1"/>
</dbReference>
<accession>A0A1M6U347</accession>
<dbReference type="RefSeq" id="WP_073277265.1">
    <property type="nucleotide sequence ID" value="NZ_FRAC01000014.1"/>
</dbReference>
<evidence type="ECO:0000256" key="3">
    <source>
        <dbReference type="ARBA" id="ARBA00022629"/>
    </source>
</evidence>
<dbReference type="STRING" id="1121322.SAMN02745136_02971"/>
<comment type="similarity">
    <text evidence="2">Belongs to the ROK (NagC/XylR) family.</text>
</comment>
<protein>
    <submittedName>
        <fullName evidence="4">ROK family protein</fullName>
    </submittedName>
</protein>
<dbReference type="Proteomes" id="UP000184386">
    <property type="component" value="Unassembled WGS sequence"/>
</dbReference>
<evidence type="ECO:0000256" key="1">
    <source>
        <dbReference type="ARBA" id="ARBA00002486"/>
    </source>
</evidence>
<dbReference type="Gene3D" id="1.10.10.10">
    <property type="entry name" value="Winged helix-like DNA-binding domain superfamily/Winged helix DNA-binding domain"/>
    <property type="match status" value="1"/>
</dbReference>
<keyword evidence="3" id="KW-0119">Carbohydrate metabolism</keyword>
<name>A0A1M6U347_9FIRM</name>
<dbReference type="SUPFAM" id="SSF46785">
    <property type="entry name" value="Winged helix' DNA-binding domain"/>
    <property type="match status" value="1"/>
</dbReference>
<evidence type="ECO:0000313" key="5">
    <source>
        <dbReference type="Proteomes" id="UP000184386"/>
    </source>
</evidence>
<dbReference type="SUPFAM" id="SSF53067">
    <property type="entry name" value="Actin-like ATPase domain"/>
    <property type="match status" value="1"/>
</dbReference>
<dbReference type="EMBL" id="FRAC01000014">
    <property type="protein sequence ID" value="SHK63561.1"/>
    <property type="molecule type" value="Genomic_DNA"/>
</dbReference>
<evidence type="ECO:0000256" key="2">
    <source>
        <dbReference type="ARBA" id="ARBA00006479"/>
    </source>
</evidence>
<sequence length="339" mass="37780">MLSGNTLLMKEVNKNLVRESLKLLRQATKQELSFKTGLSVVTVNSLLADMIKEGEAFEGEMVPSNGGRPSMQYCYNVNYSHGIVVYGHQKENKNCIHLAVVNLAGEIVYREETFMADIVVESFGEMIDRGLQKVSSVSILGFGLPGEEEDGIVTLNDYSSLIGEEFMAYYKSKYNIPVIFVNDINGAVNGYFHYKAIGGMKNIAGIYFPRLYNPGAGLVLNGEVYTGYKSFAGEIGNLPIGIEWRQLDYTNREVVAESLGKLVAAFSCIIAPEQFVLYGDFFKEGDAISIKEYANNLLRGEFDAYVVVSDSFEEDYEQGMIRFLLEQSGNKYILSRKGQ</sequence>
<dbReference type="CDD" id="cd23763">
    <property type="entry name" value="ASKHA_ATPase_ROK"/>
    <property type="match status" value="1"/>
</dbReference>
<dbReference type="PANTHER" id="PTHR18964">
    <property type="entry name" value="ROK (REPRESSOR, ORF, KINASE) FAMILY"/>
    <property type="match status" value="1"/>
</dbReference>
<keyword evidence="5" id="KW-1185">Reference proteome</keyword>
<gene>
    <name evidence="4" type="ORF">SAMN02745136_02971</name>
</gene>
<dbReference type="GO" id="GO:0042732">
    <property type="term" value="P:D-xylose metabolic process"/>
    <property type="evidence" value="ECO:0007669"/>
    <property type="project" value="UniProtKB-KW"/>
</dbReference>
<dbReference type="InterPro" id="IPR043129">
    <property type="entry name" value="ATPase_NBD"/>
</dbReference>
<dbReference type="InterPro" id="IPR000600">
    <property type="entry name" value="ROK"/>
</dbReference>
<reference evidence="4 5" key="1">
    <citation type="submission" date="2016-11" db="EMBL/GenBank/DDBJ databases">
        <authorList>
            <person name="Jaros S."/>
            <person name="Januszkiewicz K."/>
            <person name="Wedrychowicz H."/>
        </authorList>
    </citation>
    <scope>NUCLEOTIDE SEQUENCE [LARGE SCALE GENOMIC DNA]</scope>
    <source>
        <strain evidence="4 5">DSM 15929</strain>
    </source>
</reference>
<organism evidence="4 5">
    <name type="scientific">Anaerocolumna jejuensis DSM 15929</name>
    <dbReference type="NCBI Taxonomy" id="1121322"/>
    <lineage>
        <taxon>Bacteria</taxon>
        <taxon>Bacillati</taxon>
        <taxon>Bacillota</taxon>
        <taxon>Clostridia</taxon>
        <taxon>Lachnospirales</taxon>
        <taxon>Lachnospiraceae</taxon>
        <taxon>Anaerocolumna</taxon>
    </lineage>
</organism>
<comment type="function">
    <text evidence="1">Transcriptional repressor of xylose-utilizing enzymes.</text>
</comment>
<proteinExistence type="inferred from homology"/>